<evidence type="ECO:0000313" key="2">
    <source>
        <dbReference type="Proteomes" id="UP000199438"/>
    </source>
</evidence>
<organism evidence="1 2">
    <name type="scientific">Zunongwangia mangrovi</name>
    <dbReference type="NCBI Taxonomy" id="1334022"/>
    <lineage>
        <taxon>Bacteria</taxon>
        <taxon>Pseudomonadati</taxon>
        <taxon>Bacteroidota</taxon>
        <taxon>Flavobacteriia</taxon>
        <taxon>Flavobacteriales</taxon>
        <taxon>Flavobacteriaceae</taxon>
        <taxon>Zunongwangia</taxon>
    </lineage>
</organism>
<dbReference type="EMBL" id="FOKV01000009">
    <property type="protein sequence ID" value="SFC81017.1"/>
    <property type="molecule type" value="Genomic_DNA"/>
</dbReference>
<dbReference type="OrthoDB" id="1442602at2"/>
<evidence type="ECO:0000313" key="1">
    <source>
        <dbReference type="EMBL" id="SFC81017.1"/>
    </source>
</evidence>
<reference evidence="2" key="1">
    <citation type="submission" date="2016-10" db="EMBL/GenBank/DDBJ databases">
        <authorList>
            <person name="Varghese N."/>
            <person name="Submissions S."/>
        </authorList>
    </citation>
    <scope>NUCLEOTIDE SEQUENCE [LARGE SCALE GENOMIC DNA]</scope>
    <source>
        <strain evidence="2">DSM 24499</strain>
    </source>
</reference>
<proteinExistence type="predicted"/>
<protein>
    <submittedName>
        <fullName evidence="1">Uncharacterized protein</fullName>
    </submittedName>
</protein>
<gene>
    <name evidence="1" type="ORF">SAMN04487907_10968</name>
</gene>
<sequence>MNIEKREKYLLITDDKDSITDFTSRLTTNHHQFETENVVVDILKYGALELEELLGFLELSTVHRANKKSFVIANDAINIDKIPEELVVVPTLREAEDIIQMEELERELGF</sequence>
<dbReference type="Proteomes" id="UP000199438">
    <property type="component" value="Unassembled WGS sequence"/>
</dbReference>
<dbReference type="RefSeq" id="WP_092544400.1">
    <property type="nucleotide sequence ID" value="NZ_FOKV01000009.1"/>
</dbReference>
<accession>A0A1I1M688</accession>
<keyword evidence="2" id="KW-1185">Reference proteome</keyword>
<dbReference type="STRING" id="1334022.SAMN04487907_10968"/>
<name>A0A1I1M688_9FLAO</name>
<dbReference type="AlphaFoldDB" id="A0A1I1M688"/>